<dbReference type="Pfam" id="PF09335">
    <property type="entry name" value="VTT_dom"/>
    <property type="match status" value="1"/>
</dbReference>
<comment type="caution">
    <text evidence="6">Lacks conserved residue(s) required for the propagation of feature annotation.</text>
</comment>
<evidence type="ECO:0000256" key="2">
    <source>
        <dbReference type="ARBA" id="ARBA00022475"/>
    </source>
</evidence>
<dbReference type="OrthoDB" id="3173541at2"/>
<keyword evidence="3 6" id="KW-0812">Transmembrane</keyword>
<evidence type="ECO:0000256" key="1">
    <source>
        <dbReference type="ARBA" id="ARBA00004651"/>
    </source>
</evidence>
<name>A0A1J0GCB0_9CLOT</name>
<feature type="transmembrane region" description="Helical" evidence="6">
    <location>
        <begin position="195"/>
        <end position="215"/>
    </location>
</feature>
<feature type="domain" description="VTT" evidence="7">
    <location>
        <begin position="70"/>
        <end position="188"/>
    </location>
</feature>
<evidence type="ECO:0000256" key="6">
    <source>
        <dbReference type="RuleBase" id="RU366058"/>
    </source>
</evidence>
<evidence type="ECO:0000256" key="5">
    <source>
        <dbReference type="ARBA" id="ARBA00023136"/>
    </source>
</evidence>
<gene>
    <name evidence="8" type="ORF">A7L45_02405</name>
</gene>
<evidence type="ECO:0000256" key="3">
    <source>
        <dbReference type="ARBA" id="ARBA00022692"/>
    </source>
</evidence>
<comment type="subcellular location">
    <subcellularLocation>
        <location evidence="1 6">Cell membrane</location>
        <topology evidence="1 6">Multi-pass membrane protein</topology>
    </subcellularLocation>
</comment>
<dbReference type="Proteomes" id="UP000182569">
    <property type="component" value="Chromosome"/>
</dbReference>
<comment type="similarity">
    <text evidence="6">Belongs to the TVP38/TMEM64 family.</text>
</comment>
<dbReference type="InterPro" id="IPR032816">
    <property type="entry name" value="VTT_dom"/>
</dbReference>
<proteinExistence type="inferred from homology"/>
<reference evidence="9" key="1">
    <citation type="journal article" date="2016" name="Front. Microbiol.">
        <title>Complete Genome Sequence of Clostridium estertheticum DSM 8809, a Microbe Identified in Spoiled Vacuum Packed Beef.</title>
        <authorList>
            <person name="Yu Z."/>
            <person name="Gunn L."/>
            <person name="Brennan E."/>
            <person name="Reid R."/>
            <person name="Wall P.G."/>
            <person name="Gaora O.P."/>
            <person name="Hurley D."/>
            <person name="Bolton D."/>
            <person name="Fanning S."/>
        </authorList>
    </citation>
    <scope>NUCLEOTIDE SEQUENCE [LARGE SCALE GENOMIC DNA]</scope>
    <source>
        <strain evidence="9">DSM 8809</strain>
    </source>
</reference>
<evidence type="ECO:0000259" key="7">
    <source>
        <dbReference type="Pfam" id="PF09335"/>
    </source>
</evidence>
<dbReference type="KEGG" id="ceu:A7L45_02405"/>
<evidence type="ECO:0000256" key="4">
    <source>
        <dbReference type="ARBA" id="ARBA00022989"/>
    </source>
</evidence>
<organism evidence="8 9">
    <name type="scientific">Clostridium estertheticum subsp. estertheticum</name>
    <dbReference type="NCBI Taxonomy" id="1552"/>
    <lineage>
        <taxon>Bacteria</taxon>
        <taxon>Bacillati</taxon>
        <taxon>Bacillota</taxon>
        <taxon>Clostridia</taxon>
        <taxon>Eubacteriales</taxon>
        <taxon>Clostridiaceae</taxon>
        <taxon>Clostridium</taxon>
    </lineage>
</organism>
<dbReference type="AlphaFoldDB" id="A0A1J0GCB0"/>
<dbReference type="STRING" id="1552.A7L45_02405"/>
<dbReference type="RefSeq" id="WP_071611294.1">
    <property type="nucleotide sequence ID" value="NZ_CP015756.1"/>
</dbReference>
<evidence type="ECO:0000313" key="9">
    <source>
        <dbReference type="Proteomes" id="UP000182569"/>
    </source>
</evidence>
<keyword evidence="4 6" id="KW-1133">Transmembrane helix</keyword>
<keyword evidence="5 6" id="KW-0472">Membrane</keyword>
<protein>
    <recommendedName>
        <fullName evidence="6">TVP38/TMEM64 family membrane protein</fullName>
    </recommendedName>
</protein>
<accession>A0A1J0GCB0</accession>
<feature type="transmembrane region" description="Helical" evidence="6">
    <location>
        <begin position="80"/>
        <end position="106"/>
    </location>
</feature>
<evidence type="ECO:0000313" key="8">
    <source>
        <dbReference type="EMBL" id="APC38997.1"/>
    </source>
</evidence>
<sequence length="231" mass="25894">MKHLKNKLNMKLVVLLLAIISIIVVFRYLPWIIEITVSPEKFRRYIVSMGNWGIISYLSFQVLQTVVAPIPGEVIQVAGGYIYGSVLGTFYSTLGMMLGGIIIFYFTRFIAFSFVEKIVKRTSTKWLTKIISSKKFPIVMFVMFIVPGMPKDILIYVAALTPIKSLKFFMILLVGRLPGTAAVVCIGSNIHHGNYMFSIALVAASVLLVILGILYKDKIIKKVSEEQCNLS</sequence>
<dbReference type="GO" id="GO:0005886">
    <property type="term" value="C:plasma membrane"/>
    <property type="evidence" value="ECO:0007669"/>
    <property type="project" value="UniProtKB-SubCell"/>
</dbReference>
<dbReference type="InterPro" id="IPR015414">
    <property type="entry name" value="TMEM64"/>
</dbReference>
<keyword evidence="9" id="KW-1185">Reference proteome</keyword>
<dbReference type="PANTHER" id="PTHR12677:SF59">
    <property type="entry name" value="GOLGI APPARATUS MEMBRANE PROTEIN TVP38-RELATED"/>
    <property type="match status" value="1"/>
</dbReference>
<keyword evidence="2 6" id="KW-1003">Cell membrane</keyword>
<dbReference type="PANTHER" id="PTHR12677">
    <property type="entry name" value="GOLGI APPARATUS MEMBRANE PROTEIN TVP38-RELATED"/>
    <property type="match status" value="1"/>
</dbReference>
<dbReference type="EMBL" id="CP015756">
    <property type="protein sequence ID" value="APC38997.1"/>
    <property type="molecule type" value="Genomic_DNA"/>
</dbReference>
<feature type="transmembrane region" description="Helical" evidence="6">
    <location>
        <begin position="12"/>
        <end position="33"/>
    </location>
</feature>